<keyword evidence="4" id="KW-1185">Reference proteome</keyword>
<feature type="chain" id="PRO_5045159311" description="LPXTG cell wall anchor domain-containing protein" evidence="2">
    <location>
        <begin position="26"/>
        <end position="219"/>
    </location>
</feature>
<evidence type="ECO:0000256" key="2">
    <source>
        <dbReference type="SAM" id="SignalP"/>
    </source>
</evidence>
<feature type="signal peptide" evidence="2">
    <location>
        <begin position="1"/>
        <end position="25"/>
    </location>
</feature>
<evidence type="ECO:0008006" key="5">
    <source>
        <dbReference type="Google" id="ProtNLM"/>
    </source>
</evidence>
<dbReference type="InterPro" id="IPR022121">
    <property type="entry name" value="Peptidase_M73_camelysin"/>
</dbReference>
<reference evidence="3 4" key="1">
    <citation type="submission" date="2023-02" db="EMBL/GenBank/DDBJ databases">
        <title>Oceanobacillus kimchii IFOP_LL358 isolated form Alexandrium catenella lab strain.</title>
        <authorList>
            <person name="Gajardo G."/>
            <person name="Ueki S."/>
            <person name="Maruyama F."/>
        </authorList>
    </citation>
    <scope>NUCLEOTIDE SEQUENCE [LARGE SCALE GENOMIC DNA]</scope>
    <source>
        <strain evidence="3 4">IFOP_LL358</strain>
    </source>
</reference>
<name>A0ABQ5TLZ4_9BACI</name>
<keyword evidence="2" id="KW-0732">Signal</keyword>
<accession>A0ABQ5TLZ4</accession>
<dbReference type="EMBL" id="BSKO01000001">
    <property type="protein sequence ID" value="GLO67187.1"/>
    <property type="molecule type" value="Genomic_DNA"/>
</dbReference>
<dbReference type="RefSeq" id="WP_017797711.1">
    <property type="nucleotide sequence ID" value="NZ_BSKO01000001.1"/>
</dbReference>
<evidence type="ECO:0000256" key="1">
    <source>
        <dbReference type="SAM" id="Phobius"/>
    </source>
</evidence>
<keyword evidence="1" id="KW-1133">Transmembrane helix</keyword>
<proteinExistence type="predicted"/>
<organism evidence="3 4">
    <name type="scientific">Oceanobacillus kimchii</name>
    <dbReference type="NCBI Taxonomy" id="746691"/>
    <lineage>
        <taxon>Bacteria</taxon>
        <taxon>Bacillati</taxon>
        <taxon>Bacillota</taxon>
        <taxon>Bacilli</taxon>
        <taxon>Bacillales</taxon>
        <taxon>Bacillaceae</taxon>
        <taxon>Oceanobacillus</taxon>
    </lineage>
</organism>
<keyword evidence="1" id="KW-0812">Transmembrane</keyword>
<dbReference type="Pfam" id="PF12389">
    <property type="entry name" value="Peptidase_M73"/>
    <property type="match status" value="1"/>
</dbReference>
<evidence type="ECO:0000313" key="3">
    <source>
        <dbReference type="EMBL" id="GLO67187.1"/>
    </source>
</evidence>
<feature type="transmembrane region" description="Helical" evidence="1">
    <location>
        <begin position="191"/>
        <end position="211"/>
    </location>
</feature>
<protein>
    <recommendedName>
        <fullName evidence="5">LPXTG cell wall anchor domain-containing protein</fullName>
    </recommendedName>
</protein>
<sequence length="219" mass="24464">MKKILLLIVCLGITVSLIFPYHSHADTDNSNAHEIELSITPDDFLFNIENMKPGDWAPRTLTINNSGSSEFEYQMSVENNGNDKLFNELLLLIEDVDQNKLYDGKISEFSSIPSRYLDAENHEDLHITVTFPEHLGNEFQGVSSSFSFIFYAEGDTIQGNKDNDVAEVSGLVDNDNGDSNNQLLPNTATSIFSILLLGLLIVSVGLFVVIWQKYKSIPK</sequence>
<comment type="caution">
    <text evidence="3">The sequence shown here is derived from an EMBL/GenBank/DDBJ whole genome shotgun (WGS) entry which is preliminary data.</text>
</comment>
<keyword evidence="1" id="KW-0472">Membrane</keyword>
<gene>
    <name evidence="3" type="ORF">MACH08_29710</name>
</gene>
<dbReference type="Proteomes" id="UP001275436">
    <property type="component" value="Unassembled WGS sequence"/>
</dbReference>
<evidence type="ECO:0000313" key="4">
    <source>
        <dbReference type="Proteomes" id="UP001275436"/>
    </source>
</evidence>